<keyword evidence="1" id="KW-0472">Membrane</keyword>
<comment type="caution">
    <text evidence="2">The sequence shown here is derived from an EMBL/GenBank/DDBJ whole genome shotgun (WGS) entry which is preliminary data.</text>
</comment>
<gene>
    <name evidence="2" type="ORF">VA596_39035</name>
</gene>
<dbReference type="RefSeq" id="WP_323334199.1">
    <property type="nucleotide sequence ID" value="NZ_JAYFSI010000012.1"/>
</dbReference>
<name>A0ABU5RJ65_9PSEU</name>
<proteinExistence type="predicted"/>
<keyword evidence="1" id="KW-0812">Transmembrane</keyword>
<sequence length="126" mass="12900">MTGGFGFPFGCVAAVAAVITAHVAGPSPWYALVTLGLVVLATARRTTFPAALGVLAVAWALDAGFVLGHFGELAFDAASAWSALILAGALALGLLTARRTRTPVRIPVPRRPEAVAEPRPARAPAM</sequence>
<dbReference type="EMBL" id="JAYFSI010000012">
    <property type="protein sequence ID" value="MEA5365575.1"/>
    <property type="molecule type" value="Genomic_DNA"/>
</dbReference>
<keyword evidence="3" id="KW-1185">Reference proteome</keyword>
<keyword evidence="1" id="KW-1133">Transmembrane helix</keyword>
<organism evidence="2 3">
    <name type="scientific">Amycolatopsis heterodermiae</name>
    <dbReference type="NCBI Taxonomy" id="3110235"/>
    <lineage>
        <taxon>Bacteria</taxon>
        <taxon>Bacillati</taxon>
        <taxon>Actinomycetota</taxon>
        <taxon>Actinomycetes</taxon>
        <taxon>Pseudonocardiales</taxon>
        <taxon>Pseudonocardiaceae</taxon>
        <taxon>Amycolatopsis</taxon>
    </lineage>
</organism>
<accession>A0ABU5RJ65</accession>
<feature type="transmembrane region" description="Helical" evidence="1">
    <location>
        <begin position="77"/>
        <end position="97"/>
    </location>
</feature>
<protein>
    <submittedName>
        <fullName evidence="2">Uncharacterized protein</fullName>
    </submittedName>
</protein>
<reference evidence="2 3" key="1">
    <citation type="submission" date="2023-12" db="EMBL/GenBank/DDBJ databases">
        <title>Amycolatopsis sp. V23-08.</title>
        <authorList>
            <person name="Somphong A."/>
        </authorList>
    </citation>
    <scope>NUCLEOTIDE SEQUENCE [LARGE SCALE GENOMIC DNA]</scope>
    <source>
        <strain evidence="2 3">V23-08</strain>
    </source>
</reference>
<evidence type="ECO:0000313" key="2">
    <source>
        <dbReference type="EMBL" id="MEA5365575.1"/>
    </source>
</evidence>
<evidence type="ECO:0000313" key="3">
    <source>
        <dbReference type="Proteomes" id="UP001304298"/>
    </source>
</evidence>
<dbReference type="Proteomes" id="UP001304298">
    <property type="component" value="Unassembled WGS sequence"/>
</dbReference>
<feature type="transmembrane region" description="Helical" evidence="1">
    <location>
        <begin position="50"/>
        <end position="71"/>
    </location>
</feature>
<feature type="transmembrane region" description="Helical" evidence="1">
    <location>
        <begin position="27"/>
        <end position="43"/>
    </location>
</feature>
<evidence type="ECO:0000256" key="1">
    <source>
        <dbReference type="SAM" id="Phobius"/>
    </source>
</evidence>